<dbReference type="Gene3D" id="1.10.3720.10">
    <property type="entry name" value="MetI-like"/>
    <property type="match status" value="1"/>
</dbReference>
<dbReference type="GO" id="GO:0016020">
    <property type="term" value="C:membrane"/>
    <property type="evidence" value="ECO:0007669"/>
    <property type="project" value="UniProtKB-SubCell"/>
</dbReference>
<evidence type="ECO:0000256" key="5">
    <source>
        <dbReference type="SAM" id="Phobius"/>
    </source>
</evidence>
<evidence type="ECO:0000256" key="3">
    <source>
        <dbReference type="ARBA" id="ARBA00022989"/>
    </source>
</evidence>
<accession>X1GT33</accession>
<feature type="transmembrane region" description="Helical" evidence="5">
    <location>
        <begin position="5"/>
        <end position="26"/>
    </location>
</feature>
<evidence type="ECO:0000313" key="6">
    <source>
        <dbReference type="EMBL" id="GAH60342.1"/>
    </source>
</evidence>
<evidence type="ECO:0000256" key="2">
    <source>
        <dbReference type="ARBA" id="ARBA00022692"/>
    </source>
</evidence>
<dbReference type="EMBL" id="BARU01022769">
    <property type="protein sequence ID" value="GAH60342.1"/>
    <property type="molecule type" value="Genomic_DNA"/>
</dbReference>
<evidence type="ECO:0000256" key="1">
    <source>
        <dbReference type="ARBA" id="ARBA00004141"/>
    </source>
</evidence>
<feature type="non-terminal residue" evidence="6">
    <location>
        <position position="1"/>
    </location>
</feature>
<evidence type="ECO:0000256" key="4">
    <source>
        <dbReference type="ARBA" id="ARBA00023136"/>
    </source>
</evidence>
<protein>
    <recommendedName>
        <fullName evidence="7">ABC transmembrane type-1 domain-containing protein</fullName>
    </recommendedName>
</protein>
<evidence type="ECO:0008006" key="7">
    <source>
        <dbReference type="Google" id="ProtNLM"/>
    </source>
</evidence>
<proteinExistence type="predicted"/>
<dbReference type="SUPFAM" id="SSF161098">
    <property type="entry name" value="MetI-like"/>
    <property type="match status" value="1"/>
</dbReference>
<organism evidence="6">
    <name type="scientific">marine sediment metagenome</name>
    <dbReference type="NCBI Taxonomy" id="412755"/>
    <lineage>
        <taxon>unclassified sequences</taxon>
        <taxon>metagenomes</taxon>
        <taxon>ecological metagenomes</taxon>
    </lineage>
</organism>
<reference evidence="6" key="1">
    <citation type="journal article" date="2014" name="Front. Microbiol.">
        <title>High frequency of phylogenetically diverse reductive dehalogenase-homologous genes in deep subseafloor sedimentary metagenomes.</title>
        <authorList>
            <person name="Kawai M."/>
            <person name="Futagami T."/>
            <person name="Toyoda A."/>
            <person name="Takaki Y."/>
            <person name="Nishi S."/>
            <person name="Hori S."/>
            <person name="Arai W."/>
            <person name="Tsubouchi T."/>
            <person name="Morono Y."/>
            <person name="Uchiyama I."/>
            <person name="Ito T."/>
            <person name="Fujiyama A."/>
            <person name="Inagaki F."/>
            <person name="Takami H."/>
        </authorList>
    </citation>
    <scope>NUCLEOTIDE SEQUENCE</scope>
    <source>
        <strain evidence="6">Expedition CK06-06</strain>
    </source>
</reference>
<keyword evidence="4 5" id="KW-0472">Membrane</keyword>
<sequence>LLPGILSGALMVFTMSLGEFQLAVMLSGFRTQTYPVVLFQAFSRETGFACSATTMLIGVSIFSLLGIMRLLRITRTA</sequence>
<name>X1GT33_9ZZZZ</name>
<comment type="subcellular location">
    <subcellularLocation>
        <location evidence="1">Membrane</location>
        <topology evidence="1">Multi-pass membrane protein</topology>
    </subcellularLocation>
</comment>
<keyword evidence="3 5" id="KW-1133">Transmembrane helix</keyword>
<dbReference type="AlphaFoldDB" id="X1GT33"/>
<gene>
    <name evidence="6" type="ORF">S03H2_37042</name>
</gene>
<dbReference type="InterPro" id="IPR035906">
    <property type="entry name" value="MetI-like_sf"/>
</dbReference>
<comment type="caution">
    <text evidence="6">The sequence shown here is derived from an EMBL/GenBank/DDBJ whole genome shotgun (WGS) entry which is preliminary data.</text>
</comment>
<feature type="transmembrane region" description="Helical" evidence="5">
    <location>
        <begin position="46"/>
        <end position="71"/>
    </location>
</feature>
<keyword evidence="2 5" id="KW-0812">Transmembrane</keyword>